<accession>A0A0E4CVV4</accession>
<protein>
    <submittedName>
        <fullName evidence="2">Putative secreted protein</fullName>
    </submittedName>
</protein>
<sequence>MKKKWLLTGSAVGISGAVMLATGLTAFAGTSGYEDYKAALKNTAQNLTSVTVQADAVLKDNGSLLSQAQSNLKASRQNEAVSGTVKISGKTGAQTISLYSQPDGQVWKSDASDIYYVKQDKAEKDDREAGKETKDEAWFSSQGETVIDALIGNLKNEIISTAGEGGSKDISLQLDNAQIPAVVQALAPVAFKHLSEQSKWEHSTESGSAAKQSDPEELFRQSLFSAKDIALTDGVQIQSISLHAVVSPANEIQRQQFDITFTGQDAQGASHTLTASLDVQLSAINGTTPDSVDLTGKQVVQVKDDHEGRHHE</sequence>
<keyword evidence="1" id="KW-0732">Signal</keyword>
<evidence type="ECO:0000313" key="3">
    <source>
        <dbReference type="Proteomes" id="UP000033163"/>
    </source>
</evidence>
<dbReference type="KEGG" id="pri:PRIO_2190"/>
<organism evidence="2 3">
    <name type="scientific">Paenibacillus riograndensis SBR5</name>
    <dbReference type="NCBI Taxonomy" id="1073571"/>
    <lineage>
        <taxon>Bacteria</taxon>
        <taxon>Bacillati</taxon>
        <taxon>Bacillota</taxon>
        <taxon>Bacilli</taxon>
        <taxon>Bacillales</taxon>
        <taxon>Paenibacillaceae</taxon>
        <taxon>Paenibacillus</taxon>
        <taxon>Paenibacillus sonchi group</taxon>
    </lineage>
</organism>
<feature type="chain" id="PRO_5038587993" evidence="1">
    <location>
        <begin position="21"/>
        <end position="312"/>
    </location>
</feature>
<gene>
    <name evidence="2" type="ORF">PRIO_2190</name>
</gene>
<feature type="signal peptide" evidence="1">
    <location>
        <begin position="1"/>
        <end position="20"/>
    </location>
</feature>
<dbReference type="PATRIC" id="fig|1073571.4.peg.2318"/>
<dbReference type="RefSeq" id="WP_020426749.1">
    <property type="nucleotide sequence ID" value="NZ_AGBD01000218.1"/>
</dbReference>
<evidence type="ECO:0000256" key="1">
    <source>
        <dbReference type="SAM" id="SignalP"/>
    </source>
</evidence>
<proteinExistence type="predicted"/>
<evidence type="ECO:0000313" key="2">
    <source>
        <dbReference type="EMBL" id="CQR54599.1"/>
    </source>
</evidence>
<dbReference type="EMBL" id="LN831776">
    <property type="protein sequence ID" value="CQR54599.1"/>
    <property type="molecule type" value="Genomic_DNA"/>
</dbReference>
<reference evidence="3" key="1">
    <citation type="submission" date="2015-03" db="EMBL/GenBank/DDBJ databases">
        <authorList>
            <person name="Wibberg D."/>
        </authorList>
    </citation>
    <scope>NUCLEOTIDE SEQUENCE [LARGE SCALE GENOMIC DNA]</scope>
</reference>
<dbReference type="Proteomes" id="UP000033163">
    <property type="component" value="Chromosome I"/>
</dbReference>
<dbReference type="HOGENOM" id="CLU_080361_0_0_9"/>
<name>A0A0E4CVV4_9BACL</name>
<dbReference type="AlphaFoldDB" id="A0A0E4CVV4"/>